<keyword evidence="3" id="KW-1185">Reference proteome</keyword>
<dbReference type="InterPro" id="IPR025558">
    <property type="entry name" value="DUF4283"/>
</dbReference>
<name>A0AAV5L2U0_9ROSI</name>
<evidence type="ECO:0000313" key="2">
    <source>
        <dbReference type="EMBL" id="GKV31122.1"/>
    </source>
</evidence>
<accession>A0AAV5L2U0</accession>
<feature type="domain" description="DUF4283" evidence="1">
    <location>
        <begin position="32"/>
        <end position="91"/>
    </location>
</feature>
<proteinExistence type="predicted"/>
<gene>
    <name evidence="2" type="ORF">SLEP1_g39858</name>
</gene>
<dbReference type="Proteomes" id="UP001054252">
    <property type="component" value="Unassembled WGS sequence"/>
</dbReference>
<dbReference type="Pfam" id="PF14111">
    <property type="entry name" value="DUF4283"/>
    <property type="match status" value="1"/>
</dbReference>
<dbReference type="AlphaFoldDB" id="A0AAV5L2U0"/>
<organism evidence="2 3">
    <name type="scientific">Rubroshorea leprosula</name>
    <dbReference type="NCBI Taxonomy" id="152421"/>
    <lineage>
        <taxon>Eukaryota</taxon>
        <taxon>Viridiplantae</taxon>
        <taxon>Streptophyta</taxon>
        <taxon>Embryophyta</taxon>
        <taxon>Tracheophyta</taxon>
        <taxon>Spermatophyta</taxon>
        <taxon>Magnoliopsida</taxon>
        <taxon>eudicotyledons</taxon>
        <taxon>Gunneridae</taxon>
        <taxon>Pentapetalae</taxon>
        <taxon>rosids</taxon>
        <taxon>malvids</taxon>
        <taxon>Malvales</taxon>
        <taxon>Dipterocarpaceae</taxon>
        <taxon>Rubroshorea</taxon>
    </lineage>
</organism>
<protein>
    <recommendedName>
        <fullName evidence="1">DUF4283 domain-containing protein</fullName>
    </recommendedName>
</protein>
<sequence>MASIPLVLGLESEEISEEQKSFAVAGRIVAFNPIHRNNVYGVLAKAWANRHDFQVNEIEEILYTVSFMNEYDLSYVLDNAPWAIGGFLFNLR</sequence>
<comment type="caution">
    <text evidence="2">The sequence shown here is derived from an EMBL/GenBank/DDBJ whole genome shotgun (WGS) entry which is preliminary data.</text>
</comment>
<reference evidence="2 3" key="1">
    <citation type="journal article" date="2021" name="Commun. Biol.">
        <title>The genome of Shorea leprosula (Dipterocarpaceae) highlights the ecological relevance of drought in aseasonal tropical rainforests.</title>
        <authorList>
            <person name="Ng K.K.S."/>
            <person name="Kobayashi M.J."/>
            <person name="Fawcett J.A."/>
            <person name="Hatakeyama M."/>
            <person name="Paape T."/>
            <person name="Ng C.H."/>
            <person name="Ang C.C."/>
            <person name="Tnah L.H."/>
            <person name="Lee C.T."/>
            <person name="Nishiyama T."/>
            <person name="Sese J."/>
            <person name="O'Brien M.J."/>
            <person name="Copetti D."/>
            <person name="Mohd Noor M.I."/>
            <person name="Ong R.C."/>
            <person name="Putra M."/>
            <person name="Sireger I.Z."/>
            <person name="Indrioko S."/>
            <person name="Kosugi Y."/>
            <person name="Izuno A."/>
            <person name="Isagi Y."/>
            <person name="Lee S.L."/>
            <person name="Shimizu K.K."/>
        </authorList>
    </citation>
    <scope>NUCLEOTIDE SEQUENCE [LARGE SCALE GENOMIC DNA]</scope>
    <source>
        <strain evidence="2">214</strain>
    </source>
</reference>
<evidence type="ECO:0000313" key="3">
    <source>
        <dbReference type="Proteomes" id="UP001054252"/>
    </source>
</evidence>
<evidence type="ECO:0000259" key="1">
    <source>
        <dbReference type="Pfam" id="PF14111"/>
    </source>
</evidence>
<dbReference type="EMBL" id="BPVZ01000090">
    <property type="protein sequence ID" value="GKV31122.1"/>
    <property type="molecule type" value="Genomic_DNA"/>
</dbReference>